<dbReference type="InterPro" id="IPR050765">
    <property type="entry name" value="Riboflavin_Biosynth_HTPR"/>
</dbReference>
<evidence type="ECO:0000313" key="3">
    <source>
        <dbReference type="Proteomes" id="UP000649753"/>
    </source>
</evidence>
<comment type="caution">
    <text evidence="2">The sequence shown here is derived from an EMBL/GenBank/DDBJ whole genome shotgun (WGS) entry which is preliminary data.</text>
</comment>
<dbReference type="GO" id="GO:0008703">
    <property type="term" value="F:5-amino-6-(5-phosphoribosylamino)uracil reductase activity"/>
    <property type="evidence" value="ECO:0007669"/>
    <property type="project" value="InterPro"/>
</dbReference>
<reference evidence="2" key="1">
    <citation type="submission" date="2020-10" db="EMBL/GenBank/DDBJ databases">
        <title>Sequencing the genomes of 1000 actinobacteria strains.</title>
        <authorList>
            <person name="Klenk H.-P."/>
        </authorList>
    </citation>
    <scope>NUCLEOTIDE SEQUENCE</scope>
    <source>
        <strain evidence="2">DSM 46832</strain>
    </source>
</reference>
<dbReference type="PANTHER" id="PTHR38011:SF2">
    <property type="entry name" value="BIFUNCTIONAL DEAMINASE-REDUCTASE DOMAIN PROTEIN"/>
    <property type="match status" value="1"/>
</dbReference>
<accession>A0A927M044</accession>
<proteinExistence type="predicted"/>
<evidence type="ECO:0000259" key="1">
    <source>
        <dbReference type="Pfam" id="PF01872"/>
    </source>
</evidence>
<dbReference type="RefSeq" id="WP_192765839.1">
    <property type="nucleotide sequence ID" value="NZ_JADBEB010000001.1"/>
</dbReference>
<dbReference type="Proteomes" id="UP000649753">
    <property type="component" value="Unassembled WGS sequence"/>
</dbReference>
<protein>
    <submittedName>
        <fullName evidence="2">Dihydrofolate reductase</fullName>
    </submittedName>
</protein>
<sequence>MRKLIVTAFLTLDGVMQAPGGPGEDDDNGFAHGGWMVNYWDDQVAQAMGQTMGKPFDLVLGRRTYDIFASFWPTASEEEGAKPLNDATKYVASRGRPTLSWARSVLIEGDVAEGIAALKQEDGPELQVHGSANLIQTLLRHNLVDQFHLLVFPVVLGSGKRLFSEGAIPAGLKLVHSKVSTSGAMICTYEPAGAIVPGTFGQD</sequence>
<dbReference type="InterPro" id="IPR002734">
    <property type="entry name" value="RibDG_C"/>
</dbReference>
<evidence type="ECO:0000313" key="2">
    <source>
        <dbReference type="EMBL" id="MBE1485692.1"/>
    </source>
</evidence>
<name>A0A927M044_9ACTN</name>
<dbReference type="InterPro" id="IPR024072">
    <property type="entry name" value="DHFR-like_dom_sf"/>
</dbReference>
<dbReference type="PANTHER" id="PTHR38011">
    <property type="entry name" value="DIHYDROFOLATE REDUCTASE FAMILY PROTEIN (AFU_ORTHOLOGUE AFUA_8G06820)"/>
    <property type="match status" value="1"/>
</dbReference>
<keyword evidence="3" id="KW-1185">Reference proteome</keyword>
<dbReference type="GO" id="GO:0009231">
    <property type="term" value="P:riboflavin biosynthetic process"/>
    <property type="evidence" value="ECO:0007669"/>
    <property type="project" value="InterPro"/>
</dbReference>
<organism evidence="2 3">
    <name type="scientific">Plantactinospora soyae</name>
    <dbReference type="NCBI Taxonomy" id="1544732"/>
    <lineage>
        <taxon>Bacteria</taxon>
        <taxon>Bacillati</taxon>
        <taxon>Actinomycetota</taxon>
        <taxon>Actinomycetes</taxon>
        <taxon>Micromonosporales</taxon>
        <taxon>Micromonosporaceae</taxon>
        <taxon>Plantactinospora</taxon>
    </lineage>
</organism>
<dbReference type="Gene3D" id="3.40.430.10">
    <property type="entry name" value="Dihydrofolate Reductase, subunit A"/>
    <property type="match status" value="1"/>
</dbReference>
<dbReference type="Pfam" id="PF01872">
    <property type="entry name" value="RibD_C"/>
    <property type="match status" value="1"/>
</dbReference>
<dbReference type="SUPFAM" id="SSF53597">
    <property type="entry name" value="Dihydrofolate reductase-like"/>
    <property type="match status" value="1"/>
</dbReference>
<feature type="domain" description="Bacterial bifunctional deaminase-reductase C-terminal" evidence="1">
    <location>
        <begin position="2"/>
        <end position="183"/>
    </location>
</feature>
<dbReference type="AlphaFoldDB" id="A0A927M044"/>
<dbReference type="EMBL" id="JADBEB010000001">
    <property type="protein sequence ID" value="MBE1485692.1"/>
    <property type="molecule type" value="Genomic_DNA"/>
</dbReference>
<gene>
    <name evidence="2" type="ORF">H4W31_001330</name>
</gene>